<evidence type="ECO:0000313" key="3">
    <source>
        <dbReference type="Proteomes" id="UP000651977"/>
    </source>
</evidence>
<dbReference type="Proteomes" id="UP000651977">
    <property type="component" value="Unassembled WGS sequence"/>
</dbReference>
<dbReference type="InterPro" id="IPR000160">
    <property type="entry name" value="GGDEF_dom"/>
</dbReference>
<dbReference type="Pfam" id="PF00990">
    <property type="entry name" value="GGDEF"/>
    <property type="match status" value="1"/>
</dbReference>
<evidence type="ECO:0000313" key="2">
    <source>
        <dbReference type="EMBL" id="GGB15507.1"/>
    </source>
</evidence>
<accession>A0ABQ1I5X3</accession>
<dbReference type="InterPro" id="IPR043128">
    <property type="entry name" value="Rev_trsase/Diguanyl_cyclase"/>
</dbReference>
<dbReference type="Gene3D" id="3.30.70.270">
    <property type="match status" value="1"/>
</dbReference>
<comment type="caution">
    <text evidence="2">The sequence shown here is derived from an EMBL/GenBank/DDBJ whole genome shotgun (WGS) entry which is preliminary data.</text>
</comment>
<reference evidence="3" key="1">
    <citation type="journal article" date="2019" name="Int. J. Syst. Evol. Microbiol.">
        <title>The Global Catalogue of Microorganisms (GCM) 10K type strain sequencing project: providing services to taxonomists for standard genome sequencing and annotation.</title>
        <authorList>
            <consortium name="The Broad Institute Genomics Platform"/>
            <consortium name="The Broad Institute Genome Sequencing Center for Infectious Disease"/>
            <person name="Wu L."/>
            <person name="Ma J."/>
        </authorList>
    </citation>
    <scope>NUCLEOTIDE SEQUENCE [LARGE SCALE GENOMIC DNA]</scope>
    <source>
        <strain evidence="3">CGMCC 1.10131</strain>
    </source>
</reference>
<organism evidence="2 3">
    <name type="scientific">Agarivorans gilvus</name>
    <dbReference type="NCBI Taxonomy" id="680279"/>
    <lineage>
        <taxon>Bacteria</taxon>
        <taxon>Pseudomonadati</taxon>
        <taxon>Pseudomonadota</taxon>
        <taxon>Gammaproteobacteria</taxon>
        <taxon>Alteromonadales</taxon>
        <taxon>Alteromonadaceae</taxon>
        <taxon>Agarivorans</taxon>
    </lineage>
</organism>
<proteinExistence type="predicted"/>
<name>A0ABQ1I5X3_9ALTE</name>
<evidence type="ECO:0000259" key="1">
    <source>
        <dbReference type="Pfam" id="PF00990"/>
    </source>
</evidence>
<dbReference type="RefSeq" id="WP_055734609.1">
    <property type="nucleotide sequence ID" value="NZ_BMDY01000021.1"/>
</dbReference>
<protein>
    <recommendedName>
        <fullName evidence="1">GGDEF domain-containing protein</fullName>
    </recommendedName>
</protein>
<gene>
    <name evidence="2" type="ORF">GCM10007414_31190</name>
</gene>
<dbReference type="EMBL" id="BMDY01000021">
    <property type="protein sequence ID" value="GGB15507.1"/>
    <property type="molecule type" value="Genomic_DNA"/>
</dbReference>
<keyword evidence="3" id="KW-1185">Reference proteome</keyword>
<feature type="domain" description="GGDEF" evidence="1">
    <location>
        <begin position="169"/>
        <end position="246"/>
    </location>
</feature>
<dbReference type="SUPFAM" id="SSF55073">
    <property type="entry name" value="Nucleotide cyclase"/>
    <property type="match status" value="1"/>
</dbReference>
<sequence length="257" mass="29284">MAELDLVSFFHGIVEPDSGYWLYQASDSSVSLHYPWQHTQAQQLPLEQWLKMLDKRCRGAFQQALANSLRQQQALVCHYCHSEDEWLRLNGVPMQIQQQSYLLASVLPLTMPVITDETQLRDPQTGLLSATLFRQLLIQAIRLSQRNYESFVVLSLRYRASDLSLVTAIIAQVLQQQLRRSDSVGRWEDNELLALLYGTSANSVNLVVDKLRDELQAQLVGVGLEELQLGWTSYPRDGESVDSLLARRLEQSEPLAD</sequence>
<dbReference type="InterPro" id="IPR029787">
    <property type="entry name" value="Nucleotide_cyclase"/>
</dbReference>